<sequence length="60" mass="6984">MPDKKSFWRENGWKIAYFGGGVLFIGLSRFVLPFWPRFIILAGWAIGLAFLFARTMSRKD</sequence>
<feature type="transmembrane region" description="Helical" evidence="1">
    <location>
        <begin position="38"/>
        <end position="56"/>
    </location>
</feature>
<dbReference type="AlphaFoldDB" id="A0A2Z6AZN9"/>
<accession>A0A2Z6AZN9</accession>
<keyword evidence="1" id="KW-0812">Transmembrane</keyword>
<keyword evidence="1" id="KW-1133">Transmembrane helix</keyword>
<keyword evidence="3" id="KW-1185">Reference proteome</keyword>
<feature type="transmembrane region" description="Helical" evidence="1">
    <location>
        <begin position="12"/>
        <end position="32"/>
    </location>
</feature>
<name>A0A2Z6AZN9_9BACT</name>
<gene>
    <name evidence="2" type="ORF">DFE_1934</name>
</gene>
<dbReference type="EMBL" id="AP017378">
    <property type="protein sequence ID" value="BBD08660.1"/>
    <property type="molecule type" value="Genomic_DNA"/>
</dbReference>
<dbReference type="OrthoDB" id="5465382at2"/>
<reference evidence="2 3" key="1">
    <citation type="journal article" date="2018" name="Sci. Adv.">
        <title>Multi-heme cytochromes provide a pathway for survival in energy-limited environments.</title>
        <authorList>
            <person name="Deng X."/>
            <person name="Dohmae N."/>
            <person name="Nealson K.H."/>
            <person name="Hashimoto K."/>
            <person name="Okamoto A."/>
        </authorList>
    </citation>
    <scope>NUCLEOTIDE SEQUENCE [LARGE SCALE GENOMIC DNA]</scope>
    <source>
        <strain evidence="2 3">IS5</strain>
    </source>
</reference>
<dbReference type="Proteomes" id="UP000269883">
    <property type="component" value="Chromosome"/>
</dbReference>
<proteinExistence type="predicted"/>
<dbReference type="KEGG" id="dfl:DFE_1934"/>
<keyword evidence="1" id="KW-0472">Membrane</keyword>
<organism evidence="2 3">
    <name type="scientific">Desulfovibrio ferrophilus</name>
    <dbReference type="NCBI Taxonomy" id="241368"/>
    <lineage>
        <taxon>Bacteria</taxon>
        <taxon>Pseudomonadati</taxon>
        <taxon>Thermodesulfobacteriota</taxon>
        <taxon>Desulfovibrionia</taxon>
        <taxon>Desulfovibrionales</taxon>
        <taxon>Desulfovibrionaceae</taxon>
        <taxon>Desulfovibrio</taxon>
    </lineage>
</organism>
<evidence type="ECO:0000313" key="3">
    <source>
        <dbReference type="Proteomes" id="UP000269883"/>
    </source>
</evidence>
<dbReference type="RefSeq" id="WP_126378942.1">
    <property type="nucleotide sequence ID" value="NZ_AP017378.1"/>
</dbReference>
<protein>
    <submittedName>
        <fullName evidence="2">Uncharacterized protein</fullName>
    </submittedName>
</protein>
<evidence type="ECO:0000256" key="1">
    <source>
        <dbReference type="SAM" id="Phobius"/>
    </source>
</evidence>
<evidence type="ECO:0000313" key="2">
    <source>
        <dbReference type="EMBL" id="BBD08660.1"/>
    </source>
</evidence>